<dbReference type="GO" id="GO:0004518">
    <property type="term" value="F:nuclease activity"/>
    <property type="evidence" value="ECO:0007669"/>
    <property type="project" value="UniProtKB-KW"/>
</dbReference>
<gene>
    <name evidence="9" type="ORF">CALMAC_LOCUS8204</name>
</gene>
<dbReference type="PANTHER" id="PTHR22930">
    <property type="match status" value="1"/>
</dbReference>
<feature type="domain" description="DDE Tnp4" evidence="8">
    <location>
        <begin position="53"/>
        <end position="181"/>
    </location>
</feature>
<accession>A0A653CDD5</accession>
<organism evidence="9 10">
    <name type="scientific">Callosobruchus maculatus</name>
    <name type="common">Southern cowpea weevil</name>
    <name type="synonym">Pulse bruchid</name>
    <dbReference type="NCBI Taxonomy" id="64391"/>
    <lineage>
        <taxon>Eukaryota</taxon>
        <taxon>Metazoa</taxon>
        <taxon>Ecdysozoa</taxon>
        <taxon>Arthropoda</taxon>
        <taxon>Hexapoda</taxon>
        <taxon>Insecta</taxon>
        <taxon>Pterygota</taxon>
        <taxon>Neoptera</taxon>
        <taxon>Endopterygota</taxon>
        <taxon>Coleoptera</taxon>
        <taxon>Polyphaga</taxon>
        <taxon>Cucujiformia</taxon>
        <taxon>Chrysomeloidea</taxon>
        <taxon>Chrysomelidae</taxon>
        <taxon>Bruchinae</taxon>
        <taxon>Bruchini</taxon>
        <taxon>Callosobruchus</taxon>
    </lineage>
</organism>
<evidence type="ECO:0000256" key="4">
    <source>
        <dbReference type="ARBA" id="ARBA00022722"/>
    </source>
</evidence>
<comment type="subcellular location">
    <subcellularLocation>
        <location evidence="2">Nucleus</location>
    </subcellularLocation>
</comment>
<keyword evidence="5" id="KW-0479">Metal-binding</keyword>
<evidence type="ECO:0000313" key="10">
    <source>
        <dbReference type="Proteomes" id="UP000410492"/>
    </source>
</evidence>
<dbReference type="GO" id="GO:0046872">
    <property type="term" value="F:metal ion binding"/>
    <property type="evidence" value="ECO:0007669"/>
    <property type="project" value="UniProtKB-KW"/>
</dbReference>
<dbReference type="PANTHER" id="PTHR22930:SF292">
    <property type="entry name" value="DDE TNP4 DOMAIN-CONTAINING PROTEIN"/>
    <property type="match status" value="1"/>
</dbReference>
<dbReference type="InterPro" id="IPR045249">
    <property type="entry name" value="HARBI1-like"/>
</dbReference>
<dbReference type="GO" id="GO:0016787">
    <property type="term" value="F:hydrolase activity"/>
    <property type="evidence" value="ECO:0007669"/>
    <property type="project" value="UniProtKB-KW"/>
</dbReference>
<dbReference type="GO" id="GO:0005634">
    <property type="term" value="C:nucleus"/>
    <property type="evidence" value="ECO:0007669"/>
    <property type="project" value="UniProtKB-SubCell"/>
</dbReference>
<evidence type="ECO:0000256" key="6">
    <source>
        <dbReference type="ARBA" id="ARBA00022801"/>
    </source>
</evidence>
<dbReference type="InterPro" id="IPR027806">
    <property type="entry name" value="HARBI1_dom"/>
</dbReference>
<keyword evidence="4" id="KW-0540">Nuclease</keyword>
<evidence type="ECO:0000256" key="7">
    <source>
        <dbReference type="ARBA" id="ARBA00023242"/>
    </source>
</evidence>
<comment type="cofactor">
    <cofactor evidence="1">
        <name>a divalent metal cation</name>
        <dbReference type="ChEBI" id="CHEBI:60240"/>
    </cofactor>
</comment>
<dbReference type="EMBL" id="CAACVG010007530">
    <property type="protein sequence ID" value="VEN45935.1"/>
    <property type="molecule type" value="Genomic_DNA"/>
</dbReference>
<evidence type="ECO:0000256" key="1">
    <source>
        <dbReference type="ARBA" id="ARBA00001968"/>
    </source>
</evidence>
<dbReference type="Proteomes" id="UP000410492">
    <property type="component" value="Unassembled WGS sequence"/>
</dbReference>
<reference evidence="9 10" key="1">
    <citation type="submission" date="2019-01" db="EMBL/GenBank/DDBJ databases">
        <authorList>
            <person name="Sayadi A."/>
        </authorList>
    </citation>
    <scope>NUCLEOTIDE SEQUENCE [LARGE SCALE GENOMIC DNA]</scope>
</reference>
<comment type="similarity">
    <text evidence="3">Belongs to the HARBI1 family.</text>
</comment>
<sequence>MEKSSVSYVFHEICGLIAGCRYEIMKWPTRDEHLKTAAQIRSRYHFPNCVGFIDGCHIEIKAPANNPTDFYNRKETHSIILQAVCDDSLKLVDIYIGQTGRAHDAGVFRESPLGDQIQHIIVSEKYHILADSGYTLNMNIMTPYKDDGFLTDAEVKYNIIHSKARSTIERCLGLLKTKFEIEVFGNK</sequence>
<protein>
    <recommendedName>
        <fullName evidence="8">DDE Tnp4 domain-containing protein</fullName>
    </recommendedName>
</protein>
<dbReference type="Pfam" id="PF13359">
    <property type="entry name" value="DDE_Tnp_4"/>
    <property type="match status" value="1"/>
</dbReference>
<keyword evidence="7" id="KW-0539">Nucleus</keyword>
<evidence type="ECO:0000313" key="9">
    <source>
        <dbReference type="EMBL" id="VEN45935.1"/>
    </source>
</evidence>
<evidence type="ECO:0000256" key="2">
    <source>
        <dbReference type="ARBA" id="ARBA00004123"/>
    </source>
</evidence>
<proteinExistence type="inferred from homology"/>
<evidence type="ECO:0000256" key="5">
    <source>
        <dbReference type="ARBA" id="ARBA00022723"/>
    </source>
</evidence>
<dbReference type="OrthoDB" id="6734249at2759"/>
<keyword evidence="6" id="KW-0378">Hydrolase</keyword>
<dbReference type="AlphaFoldDB" id="A0A653CDD5"/>
<name>A0A653CDD5_CALMS</name>
<keyword evidence="10" id="KW-1185">Reference proteome</keyword>
<evidence type="ECO:0000256" key="3">
    <source>
        <dbReference type="ARBA" id="ARBA00006958"/>
    </source>
</evidence>
<evidence type="ECO:0000259" key="8">
    <source>
        <dbReference type="Pfam" id="PF13359"/>
    </source>
</evidence>